<dbReference type="AlphaFoldDB" id="A0A9P4USP1"/>
<dbReference type="PANTHER" id="PTHR47435:SF4">
    <property type="entry name" value="KELCH REPEAT PROTEIN (AFU_ORTHOLOGUE AFUA_5G12780)"/>
    <property type="match status" value="1"/>
</dbReference>
<sequence>MLTPLTREALMQAGGGDRLPLRAYQNRTAAQVRLSLPYVRVIWTASPTLDLILSSHSVYCGFGKTVKGNRKVWTASPFDWSRSFVQSIKHTKMLRNTCLRLLTTALAFSFTTLAQNDPLQDFCRRWGHQTAVVDGKLYIDGGFVSYGGSITPNTTNTTNTYLLYSDLQDDRINQFPPMFDNLTRDSNVPTFYGGALFADSINRYLYSYGGGYTRGDPQTYSIWQYDIVNDRWSIIPGDVGTAASRAIWGGNTVAEDVGSGYWLGGWFDNTTTPGWRGPPQMNPEFVLYDFVNQKQQNLSGPTGHTAYAEGTLNWIPASDGGMLVYFGGVQQSTDVDNAPVESSLQLDMSQVYIYDIRNNDWFAQTATGDVPSPRRRFCAGASWAEDQSSYNIYLYGGLPATGEGVGYGDVYVLSLPSFTWMRYYEGGDPGQHHSASCNILPGNGQMMIIGGAFPNSSNTDCDVPDVFGQHNLNLGSDNVQDVPWYQYLPNLTEPVIPPDLIEVIGGGPTGGATLSAPSGGWGTNTALEIYIGRRYATSTRSATRSLPTTLAPTITATVSGSSGGVSNTGAIAGGVVGGVVGLILVVAIVLLCLRARRRRKAEEAAATSRYLDPNSGVVHIDSSPQMQQHARSPGSLPGIFHEHINSPQDGTGNPPPWMKPQGAVREMTVSDSPSLASPPPQFGSWSPQQQQHQQQHQRQQSTNWTPVMAPHTPPPPQHSQGQQGQYSFPPQQSQNMGLGLQQALSQPQQPFFPPPPDPRQYADPETRHELGAPSPTQSATSGVHEKDANGSSEVLPEQQRPLKEDKR</sequence>
<keyword evidence="4" id="KW-1133">Transmembrane helix</keyword>
<dbReference type="InterPro" id="IPR015915">
    <property type="entry name" value="Kelch-typ_b-propeller"/>
</dbReference>
<keyword evidence="6" id="KW-1185">Reference proteome</keyword>
<dbReference type="SUPFAM" id="SSF50965">
    <property type="entry name" value="Galactose oxidase, central domain"/>
    <property type="match status" value="2"/>
</dbReference>
<accession>A0A9P4USP1</accession>
<feature type="transmembrane region" description="Helical" evidence="4">
    <location>
        <begin position="571"/>
        <end position="593"/>
    </location>
</feature>
<dbReference type="OrthoDB" id="10251809at2759"/>
<dbReference type="PANTHER" id="PTHR47435">
    <property type="entry name" value="KELCH REPEAT PROTEIN (AFU_ORTHOLOGUE AFUA_5G12780)"/>
    <property type="match status" value="1"/>
</dbReference>
<evidence type="ECO:0000256" key="4">
    <source>
        <dbReference type="SAM" id="Phobius"/>
    </source>
</evidence>
<keyword evidence="2" id="KW-0408">Iron</keyword>
<reference evidence="5" key="1">
    <citation type="journal article" date="2020" name="Stud. Mycol.">
        <title>101 Dothideomycetes genomes: a test case for predicting lifestyles and emergence of pathogens.</title>
        <authorList>
            <person name="Haridas S."/>
            <person name="Albert R."/>
            <person name="Binder M."/>
            <person name="Bloem J."/>
            <person name="Labutti K."/>
            <person name="Salamov A."/>
            <person name="Andreopoulos B."/>
            <person name="Baker S."/>
            <person name="Barry K."/>
            <person name="Bills G."/>
            <person name="Bluhm B."/>
            <person name="Cannon C."/>
            <person name="Castanera R."/>
            <person name="Culley D."/>
            <person name="Daum C."/>
            <person name="Ezra D."/>
            <person name="Gonzalez J."/>
            <person name="Henrissat B."/>
            <person name="Kuo A."/>
            <person name="Liang C."/>
            <person name="Lipzen A."/>
            <person name="Lutzoni F."/>
            <person name="Magnuson J."/>
            <person name="Mondo S."/>
            <person name="Nolan M."/>
            <person name="Ohm R."/>
            <person name="Pangilinan J."/>
            <person name="Park H.-J."/>
            <person name="Ramirez L."/>
            <person name="Alfaro M."/>
            <person name="Sun H."/>
            <person name="Tritt A."/>
            <person name="Yoshinaga Y."/>
            <person name="Zwiers L.-H."/>
            <person name="Turgeon B."/>
            <person name="Goodwin S."/>
            <person name="Spatafora J."/>
            <person name="Crous P."/>
            <person name="Grigoriev I."/>
        </authorList>
    </citation>
    <scope>NUCLEOTIDE SEQUENCE</scope>
    <source>
        <strain evidence="5">CBS 116435</strain>
    </source>
</reference>
<dbReference type="GO" id="GO:0019760">
    <property type="term" value="P:glucosinolate metabolic process"/>
    <property type="evidence" value="ECO:0007669"/>
    <property type="project" value="UniProtKB-ARBA"/>
</dbReference>
<feature type="compositionally biased region" description="Basic and acidic residues" evidence="3">
    <location>
        <begin position="760"/>
        <end position="770"/>
    </location>
</feature>
<keyword evidence="4" id="KW-0812">Transmembrane</keyword>
<evidence type="ECO:0008006" key="7">
    <source>
        <dbReference type="Google" id="ProtNLM"/>
    </source>
</evidence>
<evidence type="ECO:0000313" key="6">
    <source>
        <dbReference type="Proteomes" id="UP000799441"/>
    </source>
</evidence>
<dbReference type="EMBL" id="MU003774">
    <property type="protein sequence ID" value="KAF2723856.1"/>
    <property type="molecule type" value="Genomic_DNA"/>
</dbReference>
<feature type="compositionally biased region" description="Low complexity" evidence="3">
    <location>
        <begin position="688"/>
        <end position="700"/>
    </location>
</feature>
<proteinExistence type="predicted"/>
<evidence type="ECO:0000256" key="2">
    <source>
        <dbReference type="ARBA" id="ARBA00023004"/>
    </source>
</evidence>
<keyword evidence="1" id="KW-0677">Repeat</keyword>
<name>A0A9P4USP1_9PEZI</name>
<organism evidence="5 6">
    <name type="scientific">Polychaeton citri CBS 116435</name>
    <dbReference type="NCBI Taxonomy" id="1314669"/>
    <lineage>
        <taxon>Eukaryota</taxon>
        <taxon>Fungi</taxon>
        <taxon>Dikarya</taxon>
        <taxon>Ascomycota</taxon>
        <taxon>Pezizomycotina</taxon>
        <taxon>Dothideomycetes</taxon>
        <taxon>Dothideomycetidae</taxon>
        <taxon>Capnodiales</taxon>
        <taxon>Capnodiaceae</taxon>
        <taxon>Polychaeton</taxon>
    </lineage>
</organism>
<feature type="region of interest" description="Disordered" evidence="3">
    <location>
        <begin position="613"/>
        <end position="807"/>
    </location>
</feature>
<feature type="compositionally biased region" description="Polar residues" evidence="3">
    <location>
        <begin position="726"/>
        <end position="736"/>
    </location>
</feature>
<dbReference type="InterPro" id="IPR011043">
    <property type="entry name" value="Gal_Oxase/kelch_b-propeller"/>
</dbReference>
<evidence type="ECO:0000256" key="1">
    <source>
        <dbReference type="ARBA" id="ARBA00022737"/>
    </source>
</evidence>
<feature type="compositionally biased region" description="Low complexity" evidence="3">
    <location>
        <begin position="740"/>
        <end position="749"/>
    </location>
</feature>
<evidence type="ECO:0000313" key="5">
    <source>
        <dbReference type="EMBL" id="KAF2723856.1"/>
    </source>
</evidence>
<evidence type="ECO:0000256" key="3">
    <source>
        <dbReference type="SAM" id="MobiDB-lite"/>
    </source>
</evidence>
<keyword evidence="4" id="KW-0472">Membrane</keyword>
<dbReference type="Proteomes" id="UP000799441">
    <property type="component" value="Unassembled WGS sequence"/>
</dbReference>
<gene>
    <name evidence="5" type="ORF">K431DRAFT_292158</name>
</gene>
<protein>
    <recommendedName>
        <fullName evidence="7">Galactose oxidase</fullName>
    </recommendedName>
</protein>
<comment type="caution">
    <text evidence="5">The sequence shown here is derived from an EMBL/GenBank/DDBJ whole genome shotgun (WGS) entry which is preliminary data.</text>
</comment>
<dbReference type="Gene3D" id="2.120.10.80">
    <property type="entry name" value="Kelch-type beta propeller"/>
    <property type="match status" value="2"/>
</dbReference>